<dbReference type="PANTHER" id="PTHR46558">
    <property type="entry name" value="TRACRIPTIONAL REGULATORY PROTEIN-RELATED-RELATED"/>
    <property type="match status" value="1"/>
</dbReference>
<dbReference type="SUPFAM" id="SSF47413">
    <property type="entry name" value="lambda repressor-like DNA-binding domains"/>
    <property type="match status" value="1"/>
</dbReference>
<name>A0ABT8VH54_9BACL</name>
<dbReference type="InterPro" id="IPR001387">
    <property type="entry name" value="Cro/C1-type_HTH"/>
</dbReference>
<dbReference type="PROSITE" id="PS50943">
    <property type="entry name" value="HTH_CROC1"/>
    <property type="match status" value="1"/>
</dbReference>
<dbReference type="Gene3D" id="1.10.260.40">
    <property type="entry name" value="lambda repressor-like DNA-binding domains"/>
    <property type="match status" value="1"/>
</dbReference>
<feature type="non-terminal residue" evidence="3">
    <location>
        <position position="104"/>
    </location>
</feature>
<evidence type="ECO:0000313" key="4">
    <source>
        <dbReference type="Proteomes" id="UP001168883"/>
    </source>
</evidence>
<dbReference type="RefSeq" id="WP_302880572.1">
    <property type="nucleotide sequence ID" value="NZ_JAUMKJ010000039.1"/>
</dbReference>
<sequence>MKTFAKNLRKVRTRKGLTQIQLAERLRVNNATISKWESGNYEPNLEQLVSISKELDVSIDWLLSHEDKLDQVVDEYILSGPLSINWTHRIERITQQFGTYVRTD</sequence>
<evidence type="ECO:0000313" key="3">
    <source>
        <dbReference type="EMBL" id="MDO3680302.1"/>
    </source>
</evidence>
<comment type="caution">
    <text evidence="3">The sequence shown here is derived from an EMBL/GenBank/DDBJ whole genome shotgun (WGS) entry which is preliminary data.</text>
</comment>
<dbReference type="Proteomes" id="UP001168883">
    <property type="component" value="Unassembled WGS sequence"/>
</dbReference>
<dbReference type="Pfam" id="PF01381">
    <property type="entry name" value="HTH_3"/>
    <property type="match status" value="1"/>
</dbReference>
<feature type="domain" description="HTH cro/C1-type" evidence="2">
    <location>
        <begin position="8"/>
        <end position="62"/>
    </location>
</feature>
<dbReference type="SMART" id="SM00530">
    <property type="entry name" value="HTH_XRE"/>
    <property type="match status" value="1"/>
</dbReference>
<proteinExistence type="predicted"/>
<dbReference type="PANTHER" id="PTHR46558:SF4">
    <property type="entry name" value="DNA-BIDING PHAGE PROTEIN"/>
    <property type="match status" value="1"/>
</dbReference>
<evidence type="ECO:0000259" key="2">
    <source>
        <dbReference type="PROSITE" id="PS50943"/>
    </source>
</evidence>
<protein>
    <submittedName>
        <fullName evidence="3">Helix-turn-helix transcriptional regulator</fullName>
    </submittedName>
</protein>
<dbReference type="EMBL" id="JAUMKJ010000039">
    <property type="protein sequence ID" value="MDO3680302.1"/>
    <property type="molecule type" value="Genomic_DNA"/>
</dbReference>
<dbReference type="CDD" id="cd00093">
    <property type="entry name" value="HTH_XRE"/>
    <property type="match status" value="1"/>
</dbReference>
<reference evidence="3" key="1">
    <citation type="submission" date="2023-07" db="EMBL/GenBank/DDBJ databases">
        <authorList>
            <person name="Aktuganov G."/>
            <person name="Boyko T."/>
            <person name="Delegan Y."/>
            <person name="Galimzianova N."/>
            <person name="Gilvanova E."/>
            <person name="Korobov V."/>
            <person name="Kuzmina L."/>
            <person name="Melentiev A."/>
            <person name="Milman P."/>
            <person name="Ryabova A."/>
            <person name="Stupak E."/>
            <person name="Yasakov T."/>
            <person name="Zharikova N."/>
            <person name="Zhurenko E."/>
        </authorList>
    </citation>
    <scope>NUCLEOTIDE SEQUENCE</scope>
    <source>
        <strain evidence="3">IB-739</strain>
    </source>
</reference>
<evidence type="ECO:0000256" key="1">
    <source>
        <dbReference type="ARBA" id="ARBA00023125"/>
    </source>
</evidence>
<keyword evidence="4" id="KW-1185">Reference proteome</keyword>
<organism evidence="3 4">
    <name type="scientific">Paenibacillus ehimensis</name>
    <dbReference type="NCBI Taxonomy" id="79264"/>
    <lineage>
        <taxon>Bacteria</taxon>
        <taxon>Bacillati</taxon>
        <taxon>Bacillota</taxon>
        <taxon>Bacilli</taxon>
        <taxon>Bacillales</taxon>
        <taxon>Paenibacillaceae</taxon>
        <taxon>Paenibacillus</taxon>
    </lineage>
</organism>
<accession>A0ABT8VH54</accession>
<dbReference type="InterPro" id="IPR010982">
    <property type="entry name" value="Lambda_DNA-bd_dom_sf"/>
</dbReference>
<gene>
    <name evidence="3" type="ORF">Q3C12_25160</name>
</gene>
<keyword evidence="1" id="KW-0238">DNA-binding</keyword>